<dbReference type="Proteomes" id="UP000691718">
    <property type="component" value="Unassembled WGS sequence"/>
</dbReference>
<dbReference type="AlphaFoldDB" id="A0A8S3W6I1"/>
<accession>A0A8S3W6I1</accession>
<comment type="caution">
    <text evidence="2">The sequence shown here is derived from an EMBL/GenBank/DDBJ whole genome shotgun (WGS) entry which is preliminary data.</text>
</comment>
<gene>
    <name evidence="2" type="ORF">PAPOLLO_LOCUS2688</name>
</gene>
<name>A0A8S3W6I1_PARAO</name>
<keyword evidence="3" id="KW-1185">Reference proteome</keyword>
<feature type="compositionally biased region" description="Acidic residues" evidence="1">
    <location>
        <begin position="1"/>
        <end position="19"/>
    </location>
</feature>
<dbReference type="EMBL" id="CAJQZP010000178">
    <property type="protein sequence ID" value="CAG4943537.1"/>
    <property type="molecule type" value="Genomic_DNA"/>
</dbReference>
<evidence type="ECO:0000256" key="1">
    <source>
        <dbReference type="SAM" id="MobiDB-lite"/>
    </source>
</evidence>
<dbReference type="OrthoDB" id="6922921at2759"/>
<evidence type="ECO:0000313" key="3">
    <source>
        <dbReference type="Proteomes" id="UP000691718"/>
    </source>
</evidence>
<feature type="region of interest" description="Disordered" evidence="1">
    <location>
        <begin position="1"/>
        <end position="53"/>
    </location>
</feature>
<organism evidence="2 3">
    <name type="scientific">Parnassius apollo</name>
    <name type="common">Apollo butterfly</name>
    <name type="synonym">Papilio apollo</name>
    <dbReference type="NCBI Taxonomy" id="110799"/>
    <lineage>
        <taxon>Eukaryota</taxon>
        <taxon>Metazoa</taxon>
        <taxon>Ecdysozoa</taxon>
        <taxon>Arthropoda</taxon>
        <taxon>Hexapoda</taxon>
        <taxon>Insecta</taxon>
        <taxon>Pterygota</taxon>
        <taxon>Neoptera</taxon>
        <taxon>Endopterygota</taxon>
        <taxon>Lepidoptera</taxon>
        <taxon>Glossata</taxon>
        <taxon>Ditrysia</taxon>
        <taxon>Papilionoidea</taxon>
        <taxon>Papilionidae</taxon>
        <taxon>Parnassiinae</taxon>
        <taxon>Parnassini</taxon>
        <taxon>Parnassius</taxon>
        <taxon>Parnassius</taxon>
    </lineage>
</organism>
<evidence type="ECO:0000313" key="2">
    <source>
        <dbReference type="EMBL" id="CAG4943537.1"/>
    </source>
</evidence>
<proteinExistence type="predicted"/>
<sequence>MNEEDDITSVGDLDFEDSGSDGRVTRVMKRKSIHNVPPIDQRGRQSSVNKTSDNKIAELKEFIGKLPMSLSLSLH</sequence>
<protein>
    <submittedName>
        <fullName evidence="2">(apollo) hypothetical protein</fullName>
    </submittedName>
</protein>
<reference evidence="2" key="1">
    <citation type="submission" date="2021-04" db="EMBL/GenBank/DDBJ databases">
        <authorList>
            <person name="Tunstrom K."/>
        </authorList>
    </citation>
    <scope>NUCLEOTIDE SEQUENCE</scope>
</reference>